<feature type="transmembrane region" description="Helical" evidence="7">
    <location>
        <begin position="188"/>
        <end position="208"/>
    </location>
</feature>
<dbReference type="InterPro" id="IPR035906">
    <property type="entry name" value="MetI-like_sf"/>
</dbReference>
<comment type="subcellular location">
    <subcellularLocation>
        <location evidence="1">Cell membrane</location>
        <topology evidence="1">Multi-pass membrane protein</topology>
    </subcellularLocation>
</comment>
<evidence type="ECO:0000256" key="4">
    <source>
        <dbReference type="ARBA" id="ARBA00022692"/>
    </source>
</evidence>
<evidence type="ECO:0000256" key="5">
    <source>
        <dbReference type="ARBA" id="ARBA00022989"/>
    </source>
</evidence>
<dbReference type="PROSITE" id="PS50928">
    <property type="entry name" value="ABC_TM1"/>
    <property type="match status" value="1"/>
</dbReference>
<organism evidence="9">
    <name type="scientific">marine metagenome</name>
    <dbReference type="NCBI Taxonomy" id="408172"/>
    <lineage>
        <taxon>unclassified sequences</taxon>
        <taxon>metagenomes</taxon>
        <taxon>ecological metagenomes</taxon>
    </lineage>
</organism>
<dbReference type="PANTHER" id="PTHR30614">
    <property type="entry name" value="MEMBRANE COMPONENT OF AMINO ACID ABC TRANSPORTER"/>
    <property type="match status" value="1"/>
</dbReference>
<evidence type="ECO:0000256" key="7">
    <source>
        <dbReference type="SAM" id="Phobius"/>
    </source>
</evidence>
<dbReference type="NCBIfam" id="TIGR01726">
    <property type="entry name" value="HEQRo_perm_3TM"/>
    <property type="match status" value="1"/>
</dbReference>
<feature type="transmembrane region" description="Helical" evidence="7">
    <location>
        <begin position="66"/>
        <end position="86"/>
    </location>
</feature>
<evidence type="ECO:0000256" key="6">
    <source>
        <dbReference type="ARBA" id="ARBA00023136"/>
    </source>
</evidence>
<protein>
    <recommendedName>
        <fullName evidence="8">ABC transmembrane type-1 domain-containing protein</fullName>
    </recommendedName>
</protein>
<keyword evidence="5 7" id="KW-1133">Transmembrane helix</keyword>
<name>A0A381V586_9ZZZZ</name>
<gene>
    <name evidence="9" type="ORF">METZ01_LOCUS87277</name>
</gene>
<sequence>MLNEIPRFFEYYSAIFLLRAMGTTLLMTLMGVGLGFMLGFLIVYLRQTPGMFWIPVRVIAITYVEIFRRIPFLVILYLVLFFIQAISPNASLFTIATIGICMLSIAYTSEIIRAGFESVPRQQVEAASAMNFSRWKILRNVIVPQSWPVIVPPAFAYMVSFIKDTALVSQIGVVELTFAGKVMNNRGYSALLVYGTILILYFILSYPLTRLGAHLEKRFASSRDN</sequence>
<evidence type="ECO:0000259" key="8">
    <source>
        <dbReference type="PROSITE" id="PS50928"/>
    </source>
</evidence>
<dbReference type="SUPFAM" id="SSF161098">
    <property type="entry name" value="MetI-like"/>
    <property type="match status" value="1"/>
</dbReference>
<dbReference type="InterPro" id="IPR010065">
    <property type="entry name" value="AA_ABC_transptr_permease_3TM"/>
</dbReference>
<keyword evidence="2" id="KW-0813">Transport</keyword>
<dbReference type="PANTHER" id="PTHR30614:SF34">
    <property type="entry name" value="BLR6398 PROTEIN"/>
    <property type="match status" value="1"/>
</dbReference>
<dbReference type="AlphaFoldDB" id="A0A381V586"/>
<evidence type="ECO:0000256" key="2">
    <source>
        <dbReference type="ARBA" id="ARBA00022448"/>
    </source>
</evidence>
<dbReference type="GO" id="GO:0043190">
    <property type="term" value="C:ATP-binding cassette (ABC) transporter complex"/>
    <property type="evidence" value="ECO:0007669"/>
    <property type="project" value="InterPro"/>
</dbReference>
<dbReference type="Gene3D" id="1.10.3720.10">
    <property type="entry name" value="MetI-like"/>
    <property type="match status" value="1"/>
</dbReference>
<dbReference type="InterPro" id="IPR043429">
    <property type="entry name" value="ArtM/GltK/GlnP/TcyL/YhdX-like"/>
</dbReference>
<keyword evidence="4 7" id="KW-0812">Transmembrane</keyword>
<feature type="transmembrane region" description="Helical" evidence="7">
    <location>
        <begin position="20"/>
        <end position="45"/>
    </location>
</feature>
<accession>A0A381V586</accession>
<keyword evidence="6 7" id="KW-0472">Membrane</keyword>
<dbReference type="GO" id="GO:0006865">
    <property type="term" value="P:amino acid transport"/>
    <property type="evidence" value="ECO:0007669"/>
    <property type="project" value="TreeGrafter"/>
</dbReference>
<feature type="domain" description="ABC transmembrane type-1" evidence="8">
    <location>
        <begin position="21"/>
        <end position="209"/>
    </location>
</feature>
<dbReference type="EMBL" id="UINC01007647">
    <property type="protein sequence ID" value="SVA34423.1"/>
    <property type="molecule type" value="Genomic_DNA"/>
</dbReference>
<dbReference type="CDD" id="cd06261">
    <property type="entry name" value="TM_PBP2"/>
    <property type="match status" value="1"/>
</dbReference>
<evidence type="ECO:0000256" key="3">
    <source>
        <dbReference type="ARBA" id="ARBA00022475"/>
    </source>
</evidence>
<reference evidence="9" key="1">
    <citation type="submission" date="2018-05" db="EMBL/GenBank/DDBJ databases">
        <authorList>
            <person name="Lanie J.A."/>
            <person name="Ng W.-L."/>
            <person name="Kazmierczak K.M."/>
            <person name="Andrzejewski T.M."/>
            <person name="Davidsen T.M."/>
            <person name="Wayne K.J."/>
            <person name="Tettelin H."/>
            <person name="Glass J.I."/>
            <person name="Rusch D."/>
            <person name="Podicherti R."/>
            <person name="Tsui H.-C.T."/>
            <person name="Winkler M.E."/>
        </authorList>
    </citation>
    <scope>NUCLEOTIDE SEQUENCE</scope>
</reference>
<evidence type="ECO:0000256" key="1">
    <source>
        <dbReference type="ARBA" id="ARBA00004651"/>
    </source>
</evidence>
<proteinExistence type="predicted"/>
<dbReference type="GO" id="GO:0022857">
    <property type="term" value="F:transmembrane transporter activity"/>
    <property type="evidence" value="ECO:0007669"/>
    <property type="project" value="InterPro"/>
</dbReference>
<keyword evidence="3" id="KW-1003">Cell membrane</keyword>
<dbReference type="Pfam" id="PF00528">
    <property type="entry name" value="BPD_transp_1"/>
    <property type="match status" value="1"/>
</dbReference>
<evidence type="ECO:0000313" key="9">
    <source>
        <dbReference type="EMBL" id="SVA34423.1"/>
    </source>
</evidence>
<dbReference type="InterPro" id="IPR000515">
    <property type="entry name" value="MetI-like"/>
</dbReference>
<feature type="transmembrane region" description="Helical" evidence="7">
    <location>
        <begin position="92"/>
        <end position="116"/>
    </location>
</feature>